<dbReference type="SMART" id="SM00054">
    <property type="entry name" value="EFh"/>
    <property type="match status" value="2"/>
</dbReference>
<evidence type="ECO:0000256" key="1">
    <source>
        <dbReference type="ARBA" id="ARBA00022737"/>
    </source>
</evidence>
<dbReference type="PROSITE" id="PS50222">
    <property type="entry name" value="EF_HAND_2"/>
    <property type="match status" value="2"/>
</dbReference>
<comment type="caution">
    <text evidence="3">The sequence shown here is derived from an EMBL/GenBank/DDBJ whole genome shotgun (WGS) entry which is preliminary data.</text>
</comment>
<dbReference type="GO" id="GO:0005509">
    <property type="term" value="F:calcium ion binding"/>
    <property type="evidence" value="ECO:0007669"/>
    <property type="project" value="InterPro"/>
</dbReference>
<dbReference type="InterPro" id="IPR002048">
    <property type="entry name" value="EF_hand_dom"/>
</dbReference>
<protein>
    <recommendedName>
        <fullName evidence="2">EF-hand domain-containing protein</fullName>
    </recommendedName>
</protein>
<sequence length="174" mass="19812">MLLGYTCVYFEMDANNDIAKIHNNDMENKITEAFDLFDHERNKTIDFRELGTVVRAIGGVPSEAEVLQMVRELENDPPNGYINFERFLPYMMEAIEQEKFAGASEEELMKAFAILDPEKKGYMTAAALESIMANEGEQFSSDELEEMLAAATDTSKGKIVYREYVVLLTTYDDM</sequence>
<evidence type="ECO:0000259" key="2">
    <source>
        <dbReference type="PROSITE" id="PS50222"/>
    </source>
</evidence>
<organism evidence="3 4">
    <name type="scientific">Opisthorchis felineus</name>
    <dbReference type="NCBI Taxonomy" id="147828"/>
    <lineage>
        <taxon>Eukaryota</taxon>
        <taxon>Metazoa</taxon>
        <taxon>Spiralia</taxon>
        <taxon>Lophotrochozoa</taxon>
        <taxon>Platyhelminthes</taxon>
        <taxon>Trematoda</taxon>
        <taxon>Digenea</taxon>
        <taxon>Opisthorchiida</taxon>
        <taxon>Opisthorchiata</taxon>
        <taxon>Opisthorchiidae</taxon>
        <taxon>Opisthorchis</taxon>
    </lineage>
</organism>
<dbReference type="Pfam" id="PF13499">
    <property type="entry name" value="EF-hand_7"/>
    <property type="match status" value="2"/>
</dbReference>
<dbReference type="CDD" id="cd00051">
    <property type="entry name" value="EFh"/>
    <property type="match status" value="1"/>
</dbReference>
<dbReference type="InterPro" id="IPR011992">
    <property type="entry name" value="EF-hand-dom_pair"/>
</dbReference>
<keyword evidence="1" id="KW-0677">Repeat</keyword>
<gene>
    <name evidence="3" type="ORF">CRM22_008562</name>
</gene>
<dbReference type="Gene3D" id="1.10.238.10">
    <property type="entry name" value="EF-hand"/>
    <property type="match status" value="2"/>
</dbReference>
<feature type="domain" description="EF-hand" evidence="2">
    <location>
        <begin position="25"/>
        <end position="60"/>
    </location>
</feature>
<feature type="domain" description="EF-hand" evidence="2">
    <location>
        <begin position="103"/>
        <end position="138"/>
    </location>
</feature>
<evidence type="ECO:0000313" key="3">
    <source>
        <dbReference type="EMBL" id="TGZ60367.1"/>
    </source>
</evidence>
<dbReference type="AlphaFoldDB" id="A0A4S2LIT9"/>
<dbReference type="PANTHER" id="PTHR46763">
    <property type="entry name" value="DYNEIN REGULATORY COMPLEX PROTEIN 8"/>
    <property type="match status" value="1"/>
</dbReference>
<name>A0A4S2LIT9_OPIFE</name>
<dbReference type="Proteomes" id="UP000308267">
    <property type="component" value="Unassembled WGS sequence"/>
</dbReference>
<keyword evidence="4" id="KW-1185">Reference proteome</keyword>
<dbReference type="EMBL" id="SJOL01008406">
    <property type="protein sequence ID" value="TGZ60367.1"/>
    <property type="molecule type" value="Genomic_DNA"/>
</dbReference>
<dbReference type="PANTHER" id="PTHR46763:SF1">
    <property type="entry name" value="DYNEIN REGULATORY COMPLEX PROTEIN 8"/>
    <property type="match status" value="1"/>
</dbReference>
<accession>A0A4S2LIT9</accession>
<dbReference type="OrthoDB" id="10260307at2759"/>
<dbReference type="GO" id="GO:0043226">
    <property type="term" value="C:organelle"/>
    <property type="evidence" value="ECO:0007669"/>
    <property type="project" value="UniProtKB-ARBA"/>
</dbReference>
<reference evidence="3 4" key="1">
    <citation type="journal article" date="2019" name="BMC Genomics">
        <title>New insights from Opisthorchis felineus genome: update on genomics of the epidemiologically important liver flukes.</title>
        <authorList>
            <person name="Ershov N.I."/>
            <person name="Mordvinov V.A."/>
            <person name="Prokhortchouk E.B."/>
            <person name="Pakharukova M.Y."/>
            <person name="Gunbin K.V."/>
            <person name="Ustyantsev K."/>
            <person name="Genaev M.A."/>
            <person name="Blinov A.G."/>
            <person name="Mazur A."/>
            <person name="Boulygina E."/>
            <person name="Tsygankova S."/>
            <person name="Khrameeva E."/>
            <person name="Chekanov N."/>
            <person name="Fan G."/>
            <person name="Xiao A."/>
            <person name="Zhang H."/>
            <person name="Xu X."/>
            <person name="Yang H."/>
            <person name="Solovyev V."/>
            <person name="Lee S.M."/>
            <person name="Liu X."/>
            <person name="Afonnikov D.A."/>
            <person name="Skryabin K.G."/>
        </authorList>
    </citation>
    <scope>NUCLEOTIDE SEQUENCE [LARGE SCALE GENOMIC DNA]</scope>
    <source>
        <strain evidence="3">AK-0245</strain>
        <tissue evidence="3">Whole organism</tissue>
    </source>
</reference>
<proteinExistence type="predicted"/>
<dbReference type="FunFam" id="1.10.238.10:FF:000178">
    <property type="entry name" value="Calmodulin-2 A"/>
    <property type="match status" value="1"/>
</dbReference>
<dbReference type="SUPFAM" id="SSF47473">
    <property type="entry name" value="EF-hand"/>
    <property type="match status" value="1"/>
</dbReference>
<evidence type="ECO:0000313" key="4">
    <source>
        <dbReference type="Proteomes" id="UP000308267"/>
    </source>
</evidence>
<dbReference type="STRING" id="147828.A0A4S2LIT9"/>